<keyword evidence="12" id="KW-0393">Immunoglobulin domain</keyword>
<dbReference type="InterPro" id="IPR032675">
    <property type="entry name" value="LRR_dom_sf"/>
</dbReference>
<gene>
    <name evidence="15" type="ORF">FQN60_001875</name>
</gene>
<evidence type="ECO:0000313" key="16">
    <source>
        <dbReference type="Proteomes" id="UP000327493"/>
    </source>
</evidence>
<evidence type="ECO:0000256" key="13">
    <source>
        <dbReference type="SAM" id="Phobius"/>
    </source>
</evidence>
<evidence type="ECO:0000259" key="14">
    <source>
        <dbReference type="PROSITE" id="PS50835"/>
    </source>
</evidence>
<dbReference type="InterPro" id="IPR036179">
    <property type="entry name" value="Ig-like_dom_sf"/>
</dbReference>
<protein>
    <recommendedName>
        <fullName evidence="14">Ig-like domain-containing protein</fullName>
    </recommendedName>
</protein>
<evidence type="ECO:0000256" key="9">
    <source>
        <dbReference type="ARBA" id="ARBA00023136"/>
    </source>
</evidence>
<dbReference type="SUPFAM" id="SSF48726">
    <property type="entry name" value="Immunoglobulin"/>
    <property type="match status" value="1"/>
</dbReference>
<keyword evidence="6" id="KW-0677">Repeat</keyword>
<proteinExistence type="inferred from homology"/>
<keyword evidence="16" id="KW-1185">Reference proteome</keyword>
<dbReference type="AlphaFoldDB" id="A0A5J5D8A6"/>
<evidence type="ECO:0000256" key="3">
    <source>
        <dbReference type="ARBA" id="ARBA00022614"/>
    </source>
</evidence>
<dbReference type="Pfam" id="PF13927">
    <property type="entry name" value="Ig_3"/>
    <property type="match status" value="1"/>
</dbReference>
<accession>A0A5J5D8A6</accession>
<dbReference type="EMBL" id="VOFY01000007">
    <property type="protein sequence ID" value="KAA8590932.1"/>
    <property type="molecule type" value="Genomic_DNA"/>
</dbReference>
<comment type="similarity">
    <text evidence="2">Belongs to the immunoglobulin superfamily. AMIGO family.</text>
</comment>
<dbReference type="PROSITE" id="PS50835">
    <property type="entry name" value="IG_LIKE"/>
    <property type="match status" value="1"/>
</dbReference>
<comment type="subcellular location">
    <subcellularLocation>
        <location evidence="1">Membrane</location>
        <topology evidence="1">Single-pass type I membrane protein</topology>
    </subcellularLocation>
</comment>
<dbReference type="InterPro" id="IPR007110">
    <property type="entry name" value="Ig-like_dom"/>
</dbReference>
<dbReference type="InterPro" id="IPR013783">
    <property type="entry name" value="Ig-like_fold"/>
</dbReference>
<dbReference type="InterPro" id="IPR003599">
    <property type="entry name" value="Ig_sub"/>
</dbReference>
<dbReference type="GO" id="GO:0007420">
    <property type="term" value="P:brain development"/>
    <property type="evidence" value="ECO:0007669"/>
    <property type="project" value="TreeGrafter"/>
</dbReference>
<name>A0A5J5D8A6_9PERO</name>
<dbReference type="GO" id="GO:0016020">
    <property type="term" value="C:membrane"/>
    <property type="evidence" value="ECO:0007669"/>
    <property type="project" value="UniProtKB-SubCell"/>
</dbReference>
<dbReference type="InterPro" id="IPR001611">
    <property type="entry name" value="Leu-rich_rpt"/>
</dbReference>
<evidence type="ECO:0000256" key="2">
    <source>
        <dbReference type="ARBA" id="ARBA00005670"/>
    </source>
</evidence>
<keyword evidence="3" id="KW-0433">Leucine-rich repeat</keyword>
<dbReference type="Pfam" id="PF13855">
    <property type="entry name" value="LRR_8"/>
    <property type="match status" value="1"/>
</dbReference>
<dbReference type="SMART" id="SM00408">
    <property type="entry name" value="IGc2"/>
    <property type="match status" value="1"/>
</dbReference>
<evidence type="ECO:0000256" key="5">
    <source>
        <dbReference type="ARBA" id="ARBA00022729"/>
    </source>
</evidence>
<dbReference type="InterPro" id="IPR031283">
    <property type="entry name" value="AMIGO"/>
</dbReference>
<keyword evidence="4 13" id="KW-0812">Transmembrane</keyword>
<evidence type="ECO:0000256" key="11">
    <source>
        <dbReference type="ARBA" id="ARBA00023180"/>
    </source>
</evidence>
<keyword evidence="9 13" id="KW-0472">Membrane</keyword>
<evidence type="ECO:0000313" key="15">
    <source>
        <dbReference type="EMBL" id="KAA8590932.1"/>
    </source>
</evidence>
<evidence type="ECO:0000256" key="7">
    <source>
        <dbReference type="ARBA" id="ARBA00022889"/>
    </source>
</evidence>
<evidence type="ECO:0000256" key="8">
    <source>
        <dbReference type="ARBA" id="ARBA00022989"/>
    </source>
</evidence>
<feature type="transmembrane region" description="Helical" evidence="13">
    <location>
        <begin position="432"/>
        <end position="452"/>
    </location>
</feature>
<comment type="caution">
    <text evidence="15">The sequence shown here is derived from an EMBL/GenBank/DDBJ whole genome shotgun (WGS) entry which is preliminary data.</text>
</comment>
<dbReference type="Gene3D" id="2.60.40.10">
    <property type="entry name" value="Immunoglobulins"/>
    <property type="match status" value="1"/>
</dbReference>
<feature type="domain" description="Ig-like" evidence="14">
    <location>
        <begin position="328"/>
        <end position="420"/>
    </location>
</feature>
<dbReference type="InterPro" id="IPR003591">
    <property type="entry name" value="Leu-rich_rpt_typical-subtyp"/>
</dbReference>
<dbReference type="SMART" id="SM00409">
    <property type="entry name" value="IG"/>
    <property type="match status" value="1"/>
</dbReference>
<reference evidence="15 16" key="1">
    <citation type="submission" date="2019-08" db="EMBL/GenBank/DDBJ databases">
        <title>A chromosome-level genome assembly, high-density linkage maps, and genome scans reveal the genomic architecture of hybrid incompatibilities underlying speciation via character displacement in darters (Percidae: Etheostominae).</title>
        <authorList>
            <person name="Moran R.L."/>
            <person name="Catchen J.M."/>
            <person name="Fuller R.C."/>
        </authorList>
    </citation>
    <scope>NUCLEOTIDE SEQUENCE [LARGE SCALE GENOMIC DNA]</scope>
    <source>
        <strain evidence="15">EspeVRDwgs_2016</strain>
        <tissue evidence="15">Muscle</tissue>
    </source>
</reference>
<dbReference type="SUPFAM" id="SSF52058">
    <property type="entry name" value="L domain-like"/>
    <property type="match status" value="1"/>
</dbReference>
<keyword evidence="8 13" id="KW-1133">Transmembrane helix</keyword>
<dbReference type="SMART" id="SM00369">
    <property type="entry name" value="LRR_TYP"/>
    <property type="match status" value="4"/>
</dbReference>
<dbReference type="Proteomes" id="UP000327493">
    <property type="component" value="Chromosome 7"/>
</dbReference>
<keyword evidence="10" id="KW-1015">Disulfide bond</keyword>
<dbReference type="GO" id="GO:0007155">
    <property type="term" value="P:cell adhesion"/>
    <property type="evidence" value="ECO:0007669"/>
    <property type="project" value="UniProtKB-KW"/>
</dbReference>
<dbReference type="PANTHER" id="PTHR24368">
    <property type="entry name" value="AMPHOTERIN-INDUCED PROTEIN"/>
    <property type="match status" value="1"/>
</dbReference>
<organism evidence="15 16">
    <name type="scientific">Etheostoma spectabile</name>
    <name type="common">orangethroat darter</name>
    <dbReference type="NCBI Taxonomy" id="54343"/>
    <lineage>
        <taxon>Eukaryota</taxon>
        <taxon>Metazoa</taxon>
        <taxon>Chordata</taxon>
        <taxon>Craniata</taxon>
        <taxon>Vertebrata</taxon>
        <taxon>Euteleostomi</taxon>
        <taxon>Actinopterygii</taxon>
        <taxon>Neopterygii</taxon>
        <taxon>Teleostei</taxon>
        <taxon>Neoteleostei</taxon>
        <taxon>Acanthomorphata</taxon>
        <taxon>Eupercaria</taxon>
        <taxon>Perciformes</taxon>
        <taxon>Percoidei</taxon>
        <taxon>Percidae</taxon>
        <taxon>Etheostomatinae</taxon>
        <taxon>Etheostoma</taxon>
    </lineage>
</organism>
<sequence>MLNCFPTEAFHLQLPVDSTSAHLFRSEPHPASLNPRGIGYGEPDGLESLKDSTSRNMTSRLSPSPLLVLLCLIHGAEESCPSICLCVSDTVSCSSSGLAKLPSSLPSFSVTLDISHNHLSWLGAGSFKKMPRLENLRMTHNQLGSLGHGVFRNASGLRHLDLSSNKLHVVEQHYFQGLWRLEELLLFNNKITQVEAGTLSGLSSLKKAYFSLNQITHFPFFSIQDHSHPFLIMLDLSSNRMSSLPWEDVKALPGLVQRGLYLHNNSLICDCSMYSVFWHWDLRGYDALKDFTEEHTCTTYGNPRASIRFLQQSRFFRNCTVESAVSLPVTVLLSNVLVSEGEGVRLDCQTSLSSTDLSFTWLSPSKGYITQTSINDTLISLFSNGTLEIQATKVNDSGLYVCTAVDIKKALNATREVNVTVLLPAAESFNTGYTTLLGCLVSMLCILIYLYMTPCRCSCCKQPKPPAIPIATYDPSTLTSVFSPSTRPHDKVQTDKHVAFMEPIVNEEGFEWIPEG</sequence>
<evidence type="ECO:0000256" key="10">
    <source>
        <dbReference type="ARBA" id="ARBA00023157"/>
    </source>
</evidence>
<keyword evidence="5" id="KW-0732">Signal</keyword>
<keyword evidence="7" id="KW-0130">Cell adhesion</keyword>
<evidence type="ECO:0000256" key="1">
    <source>
        <dbReference type="ARBA" id="ARBA00004479"/>
    </source>
</evidence>
<dbReference type="PANTHER" id="PTHR24368:SF62">
    <property type="entry name" value="AMPHOTERIN-INDUCED PROTEIN 3"/>
    <property type="match status" value="1"/>
</dbReference>
<evidence type="ECO:0000256" key="12">
    <source>
        <dbReference type="ARBA" id="ARBA00023319"/>
    </source>
</evidence>
<evidence type="ECO:0000256" key="4">
    <source>
        <dbReference type="ARBA" id="ARBA00022692"/>
    </source>
</evidence>
<evidence type="ECO:0000256" key="6">
    <source>
        <dbReference type="ARBA" id="ARBA00022737"/>
    </source>
</evidence>
<dbReference type="InterPro" id="IPR003598">
    <property type="entry name" value="Ig_sub2"/>
</dbReference>
<keyword evidence="11" id="KW-0325">Glycoprotein</keyword>
<dbReference type="Gene3D" id="3.80.10.10">
    <property type="entry name" value="Ribonuclease Inhibitor"/>
    <property type="match status" value="1"/>
</dbReference>